<evidence type="ECO:0000313" key="3">
    <source>
        <dbReference type="Proteomes" id="UP000566819"/>
    </source>
</evidence>
<gene>
    <name evidence="2" type="ORF">G7Y89_g9142</name>
</gene>
<evidence type="ECO:0000313" key="2">
    <source>
        <dbReference type="EMBL" id="KAF4629000.1"/>
    </source>
</evidence>
<dbReference type="AlphaFoldDB" id="A0A8H4RF71"/>
<feature type="compositionally biased region" description="Basic and acidic residues" evidence="1">
    <location>
        <begin position="206"/>
        <end position="221"/>
    </location>
</feature>
<comment type="caution">
    <text evidence="2">The sequence shown here is derived from an EMBL/GenBank/DDBJ whole genome shotgun (WGS) entry which is preliminary data.</text>
</comment>
<dbReference type="OrthoDB" id="3560344at2759"/>
<organism evidence="2 3">
    <name type="scientific">Cudoniella acicularis</name>
    <dbReference type="NCBI Taxonomy" id="354080"/>
    <lineage>
        <taxon>Eukaryota</taxon>
        <taxon>Fungi</taxon>
        <taxon>Dikarya</taxon>
        <taxon>Ascomycota</taxon>
        <taxon>Pezizomycotina</taxon>
        <taxon>Leotiomycetes</taxon>
        <taxon>Helotiales</taxon>
        <taxon>Tricladiaceae</taxon>
        <taxon>Cudoniella</taxon>
    </lineage>
</organism>
<dbReference type="Proteomes" id="UP000566819">
    <property type="component" value="Unassembled WGS sequence"/>
</dbReference>
<feature type="compositionally biased region" description="Basic and acidic residues" evidence="1">
    <location>
        <begin position="169"/>
        <end position="198"/>
    </location>
</feature>
<protein>
    <submittedName>
        <fullName evidence="2">Uncharacterized protein</fullName>
    </submittedName>
</protein>
<dbReference type="EMBL" id="JAAMPI010000733">
    <property type="protein sequence ID" value="KAF4629000.1"/>
    <property type="molecule type" value="Genomic_DNA"/>
</dbReference>
<feature type="region of interest" description="Disordered" evidence="1">
    <location>
        <begin position="138"/>
        <end position="221"/>
    </location>
</feature>
<reference evidence="2 3" key="1">
    <citation type="submission" date="2020-03" db="EMBL/GenBank/DDBJ databases">
        <title>Draft Genome Sequence of Cudoniella acicularis.</title>
        <authorList>
            <person name="Buettner E."/>
            <person name="Kellner H."/>
        </authorList>
    </citation>
    <scope>NUCLEOTIDE SEQUENCE [LARGE SCALE GENOMIC DNA]</scope>
    <source>
        <strain evidence="2 3">DSM 108380</strain>
    </source>
</reference>
<evidence type="ECO:0000256" key="1">
    <source>
        <dbReference type="SAM" id="MobiDB-lite"/>
    </source>
</evidence>
<accession>A0A8H4RF71</accession>
<sequence>MSYTLLLLPRNMVVDGEASYLSQVAALEELWDTIPGHKGSPYPFSFSPEERQEMDAYTKGALLGMDVMRSIQESIGNLFPEQGCVRTELYEEALNALGQMKEQRYGIDIVYECENPVAENRTASLLLQWNCRRDPLHPVPHDPKGDLLKETQRRSGWVEDREETSEEVVVGRRDGVEKQRRDEAKEKAVAAAAAEKEKERKKKKAKEACRHREARKHEEGQ</sequence>
<feature type="compositionally biased region" description="Basic and acidic residues" evidence="1">
    <location>
        <begin position="138"/>
        <end position="159"/>
    </location>
</feature>
<keyword evidence="3" id="KW-1185">Reference proteome</keyword>
<proteinExistence type="predicted"/>
<name>A0A8H4RF71_9HELO</name>